<dbReference type="RefSeq" id="WP_069316118.1">
    <property type="nucleotide sequence ID" value="NZ_CAWNQJ010000101.1"/>
</dbReference>
<organism evidence="2 4">
    <name type="scientific">Xenorhabdus hominickii</name>
    <dbReference type="NCBI Taxonomy" id="351679"/>
    <lineage>
        <taxon>Bacteria</taxon>
        <taxon>Pseudomonadati</taxon>
        <taxon>Pseudomonadota</taxon>
        <taxon>Gammaproteobacteria</taxon>
        <taxon>Enterobacterales</taxon>
        <taxon>Morganellaceae</taxon>
        <taxon>Xenorhabdus</taxon>
    </lineage>
</organism>
<reference evidence="1 3" key="1">
    <citation type="submission" date="2016-06" db="EMBL/GenBank/DDBJ databases">
        <title>Bacterial characters and pathogenicity of Xenorhabdus hominickii from an entomopathogenic nematode, Steinernema monticolum.</title>
        <authorList>
            <person name="Park Y."/>
            <person name="Kim Y."/>
        </authorList>
    </citation>
    <scope>NUCLEOTIDE SEQUENCE [LARGE SCALE GENOMIC DNA]</scope>
    <source>
        <strain evidence="1 3">ANU1</strain>
    </source>
</reference>
<dbReference type="AlphaFoldDB" id="A0A2G0Q1K2"/>
<evidence type="ECO:0000313" key="4">
    <source>
        <dbReference type="Proteomes" id="UP000225433"/>
    </source>
</evidence>
<accession>A0A2G0Q1K2</accession>
<dbReference type="OrthoDB" id="3689331at2"/>
<proteinExistence type="predicted"/>
<dbReference type="Proteomes" id="UP000094600">
    <property type="component" value="Chromosome"/>
</dbReference>
<name>A0A2G0Q1K2_XENHO</name>
<evidence type="ECO:0000313" key="3">
    <source>
        <dbReference type="Proteomes" id="UP000094600"/>
    </source>
</evidence>
<evidence type="ECO:0000313" key="1">
    <source>
        <dbReference type="EMBL" id="AOM40389.1"/>
    </source>
</evidence>
<sequence>MIQHNNAGHFSPEAVILSPVMPLWDHGDFCAPLVLLLEKLGYRVSIIDTLSLINHVSPDLIDPDCFINAIEYELTQHFSKPYLLIGFAMAGTLVQLLASRLKMLTGVISVSGPGYADILLRDKLGQLIMLLKKNQLDESISLLHDFVIPEGGIPPSIISAIPNHLKDSAEKRLIIGFSLLLQFDARTVLCNYKGKFLSIVGECSQLATVHNQVVSSNLMHNLVVVEGAGMRPWNDQPELINDAINNWLKIL</sequence>
<reference evidence="2 4" key="2">
    <citation type="journal article" date="2017" name="Nat. Microbiol.">
        <title>Natural product diversity associated with the nematode symbionts Photorhabdus and Xenorhabdus.</title>
        <authorList>
            <person name="Tobias N.J."/>
            <person name="Wolff H."/>
            <person name="Djahanschiri B."/>
            <person name="Grundmann F."/>
            <person name="Kronenwerth M."/>
            <person name="Shi Y.M."/>
            <person name="Simonyi S."/>
            <person name="Grun P."/>
            <person name="Shapiro-Ilan D."/>
            <person name="Pidot S.J."/>
            <person name="Stinear T.P."/>
            <person name="Ebersberger I."/>
            <person name="Bode H.B."/>
        </authorList>
    </citation>
    <scope>NUCLEOTIDE SEQUENCE [LARGE SCALE GENOMIC DNA]</scope>
    <source>
        <strain evidence="2 4">DSM 17903</strain>
    </source>
</reference>
<dbReference type="Proteomes" id="UP000225433">
    <property type="component" value="Unassembled WGS sequence"/>
</dbReference>
<dbReference type="SUPFAM" id="SSF53474">
    <property type="entry name" value="alpha/beta-Hydrolases"/>
    <property type="match status" value="1"/>
</dbReference>
<keyword evidence="3" id="KW-1185">Reference proteome</keyword>
<dbReference type="Gene3D" id="3.40.50.1820">
    <property type="entry name" value="alpha/beta hydrolase"/>
    <property type="match status" value="1"/>
</dbReference>
<dbReference type="STRING" id="351679.A9255_07215"/>
<dbReference type="InterPro" id="IPR029058">
    <property type="entry name" value="AB_hydrolase_fold"/>
</dbReference>
<evidence type="ECO:0008006" key="5">
    <source>
        <dbReference type="Google" id="ProtNLM"/>
    </source>
</evidence>
<gene>
    <name evidence="1" type="ORF">A9255_07215</name>
    <name evidence="2" type="ORF">Xhom_03976</name>
</gene>
<dbReference type="EMBL" id="CP016176">
    <property type="protein sequence ID" value="AOM40389.1"/>
    <property type="molecule type" value="Genomic_DNA"/>
</dbReference>
<evidence type="ECO:0000313" key="2">
    <source>
        <dbReference type="EMBL" id="PHM53092.1"/>
    </source>
</evidence>
<protein>
    <recommendedName>
        <fullName evidence="5">Alpha/beta hydrolase</fullName>
    </recommendedName>
</protein>
<dbReference type="KEGG" id="xho:A9255_07215"/>
<dbReference type="EMBL" id="NJAI01000007">
    <property type="protein sequence ID" value="PHM53092.1"/>
    <property type="molecule type" value="Genomic_DNA"/>
</dbReference>